<keyword evidence="2 3" id="KW-0175">Coiled coil</keyword>
<dbReference type="AlphaFoldDB" id="A0A5E4N8L7"/>
<gene>
    <name evidence="5" type="ORF">CINCED_3A004068</name>
</gene>
<dbReference type="PANTHER" id="PTHR19307">
    <property type="entry name" value="TUMOR PROTEIN D52"/>
    <property type="match status" value="1"/>
</dbReference>
<evidence type="ECO:0000256" key="4">
    <source>
        <dbReference type="SAM" id="MobiDB-lite"/>
    </source>
</evidence>
<sequence length="187" mass="21160">MSTLTVGEEPPVIMSPDSGINELQGLSLEEQEKQREEWQQELNKVEEEIKTLREVLGSKVKASQELRHKLGYTVWQEISEDVSQSLRNVKESNVYQKTESVVKTTAEKATTIFGGFGSGLTTKLGQIKNSESFRSFEEKVGSALENVKTKVASRSNSMQNFDEILEEETRLANEEKRSREEREAATK</sequence>
<dbReference type="OrthoDB" id="10000687at2759"/>
<evidence type="ECO:0000313" key="5">
    <source>
        <dbReference type="EMBL" id="VVC41098.1"/>
    </source>
</evidence>
<name>A0A5E4N8L7_9HEMI</name>
<dbReference type="Proteomes" id="UP000325440">
    <property type="component" value="Unassembled WGS sequence"/>
</dbReference>
<feature type="region of interest" description="Disordered" evidence="4">
    <location>
        <begin position="168"/>
        <end position="187"/>
    </location>
</feature>
<comment type="similarity">
    <text evidence="1">Belongs to the TPD52 family.</text>
</comment>
<reference evidence="5 6" key="1">
    <citation type="submission" date="2019-08" db="EMBL/GenBank/DDBJ databases">
        <authorList>
            <person name="Alioto T."/>
            <person name="Alioto T."/>
            <person name="Gomez Garrido J."/>
        </authorList>
    </citation>
    <scope>NUCLEOTIDE SEQUENCE [LARGE SCALE GENOMIC DNA]</scope>
</reference>
<dbReference type="Pfam" id="PF04201">
    <property type="entry name" value="TPD52"/>
    <property type="match status" value="1"/>
</dbReference>
<evidence type="ECO:0000256" key="1">
    <source>
        <dbReference type="ARBA" id="ARBA00005702"/>
    </source>
</evidence>
<proteinExistence type="inferred from homology"/>
<feature type="coiled-coil region" evidence="3">
    <location>
        <begin position="21"/>
        <end position="55"/>
    </location>
</feature>
<dbReference type="EMBL" id="CABPRJ010001912">
    <property type="protein sequence ID" value="VVC41098.1"/>
    <property type="molecule type" value="Genomic_DNA"/>
</dbReference>
<dbReference type="PANTHER" id="PTHR19307:SF14">
    <property type="entry name" value="TUMOR PROTEIN D52"/>
    <property type="match status" value="1"/>
</dbReference>
<keyword evidence="6" id="KW-1185">Reference proteome</keyword>
<dbReference type="InterPro" id="IPR007327">
    <property type="entry name" value="TPD52"/>
</dbReference>
<accession>A0A5E4N8L7</accession>
<organism evidence="5 6">
    <name type="scientific">Cinara cedri</name>
    <dbReference type="NCBI Taxonomy" id="506608"/>
    <lineage>
        <taxon>Eukaryota</taxon>
        <taxon>Metazoa</taxon>
        <taxon>Ecdysozoa</taxon>
        <taxon>Arthropoda</taxon>
        <taxon>Hexapoda</taxon>
        <taxon>Insecta</taxon>
        <taxon>Pterygota</taxon>
        <taxon>Neoptera</taxon>
        <taxon>Paraneoptera</taxon>
        <taxon>Hemiptera</taxon>
        <taxon>Sternorrhyncha</taxon>
        <taxon>Aphidomorpha</taxon>
        <taxon>Aphidoidea</taxon>
        <taxon>Aphididae</taxon>
        <taxon>Lachninae</taxon>
        <taxon>Cinara</taxon>
    </lineage>
</organism>
<protein>
    <recommendedName>
        <fullName evidence="7">Tumor protein D52</fullName>
    </recommendedName>
</protein>
<evidence type="ECO:0000313" key="6">
    <source>
        <dbReference type="Proteomes" id="UP000325440"/>
    </source>
</evidence>
<evidence type="ECO:0000256" key="3">
    <source>
        <dbReference type="SAM" id="Coils"/>
    </source>
</evidence>
<evidence type="ECO:0000256" key="2">
    <source>
        <dbReference type="ARBA" id="ARBA00023054"/>
    </source>
</evidence>
<evidence type="ECO:0008006" key="7">
    <source>
        <dbReference type="Google" id="ProtNLM"/>
    </source>
</evidence>
<dbReference type="GO" id="GO:0005737">
    <property type="term" value="C:cytoplasm"/>
    <property type="evidence" value="ECO:0007669"/>
    <property type="project" value="TreeGrafter"/>
</dbReference>